<name>A0A835ZS51_SHEEP</name>
<accession>A0A835ZS51</accession>
<evidence type="ECO:0000256" key="1">
    <source>
        <dbReference type="SAM" id="MobiDB-lite"/>
    </source>
</evidence>
<feature type="compositionally biased region" description="Low complexity" evidence="1">
    <location>
        <begin position="169"/>
        <end position="190"/>
    </location>
</feature>
<dbReference type="AlphaFoldDB" id="A0A835ZS51"/>
<comment type="caution">
    <text evidence="2">The sequence shown here is derived from an EMBL/GenBank/DDBJ whole genome shotgun (WGS) entry which is preliminary data.</text>
</comment>
<reference evidence="2 3" key="1">
    <citation type="submission" date="2020-12" db="EMBL/GenBank/DDBJ databases">
        <title>De novo assembly of Tibetan sheep genome.</title>
        <authorList>
            <person name="Li X."/>
        </authorList>
    </citation>
    <scope>NUCLEOTIDE SEQUENCE [LARGE SCALE GENOMIC DNA]</scope>
    <source>
        <tissue evidence="2">Heart</tissue>
    </source>
</reference>
<feature type="compositionally biased region" description="Polar residues" evidence="1">
    <location>
        <begin position="210"/>
        <end position="220"/>
    </location>
</feature>
<gene>
    <name evidence="2" type="ORF">JEQ12_006097</name>
</gene>
<proteinExistence type="predicted"/>
<evidence type="ECO:0000313" key="3">
    <source>
        <dbReference type="Proteomes" id="UP000664991"/>
    </source>
</evidence>
<dbReference type="Proteomes" id="UP000664991">
    <property type="component" value="Chromosome 15"/>
</dbReference>
<sequence>MPAEAQLLIPAVAQQPFLILNLDLILTLPILSSLAELNLTDGKMPALLQKNTPPTSQPSQKWTGPEFPSVSSADLFNPGQHQGSGLPAAFFYPSMSYKIYHLPCVQRYDKGWAEENQFWEAFTEQHCLLISSGSARIPLLLPPFQPDKGSGLLLGTRFSSSEGRREKTVGATTSTSTGTHAASAGAEAASHLPAMERKDSVSTRKHPGQSRVTARASDTTQMQKAQAFCELLSKSEMASVLTES</sequence>
<evidence type="ECO:0000313" key="2">
    <source>
        <dbReference type="EMBL" id="KAG5199618.1"/>
    </source>
</evidence>
<protein>
    <submittedName>
        <fullName evidence="2">Uncharacterized protein</fullName>
    </submittedName>
</protein>
<organism evidence="2 3">
    <name type="scientific">Ovis aries</name>
    <name type="common">Sheep</name>
    <dbReference type="NCBI Taxonomy" id="9940"/>
    <lineage>
        <taxon>Eukaryota</taxon>
        <taxon>Metazoa</taxon>
        <taxon>Chordata</taxon>
        <taxon>Craniata</taxon>
        <taxon>Vertebrata</taxon>
        <taxon>Euteleostomi</taxon>
        <taxon>Mammalia</taxon>
        <taxon>Eutheria</taxon>
        <taxon>Laurasiatheria</taxon>
        <taxon>Artiodactyla</taxon>
        <taxon>Ruminantia</taxon>
        <taxon>Pecora</taxon>
        <taxon>Bovidae</taxon>
        <taxon>Caprinae</taxon>
        <taxon>Ovis</taxon>
    </lineage>
</organism>
<feature type="region of interest" description="Disordered" evidence="1">
    <location>
        <begin position="156"/>
        <end position="220"/>
    </location>
</feature>
<dbReference type="EMBL" id="JAEMGP010000015">
    <property type="protein sequence ID" value="KAG5199618.1"/>
    <property type="molecule type" value="Genomic_DNA"/>
</dbReference>